<evidence type="ECO:0000259" key="10">
    <source>
        <dbReference type="SMART" id="SM00245"/>
    </source>
</evidence>
<evidence type="ECO:0000256" key="1">
    <source>
        <dbReference type="ARBA" id="ARBA00004496"/>
    </source>
</evidence>
<dbReference type="GO" id="GO:0005737">
    <property type="term" value="C:cytoplasm"/>
    <property type="evidence" value="ECO:0007669"/>
    <property type="project" value="UniProtKB-SubCell"/>
</dbReference>
<comment type="similarity">
    <text evidence="2 7">Belongs to the peptidase S41B family.</text>
</comment>
<dbReference type="Gene3D" id="3.30.750.44">
    <property type="match status" value="1"/>
</dbReference>
<organism evidence="11 12">
    <name type="scientific">Abyssalbus ytuae</name>
    <dbReference type="NCBI Taxonomy" id="2926907"/>
    <lineage>
        <taxon>Bacteria</taxon>
        <taxon>Pseudomonadati</taxon>
        <taxon>Bacteroidota</taxon>
        <taxon>Flavobacteriia</taxon>
        <taxon>Flavobacteriales</taxon>
        <taxon>Flavobacteriaceae</taxon>
        <taxon>Abyssalbus</taxon>
    </lineage>
</organism>
<evidence type="ECO:0000256" key="4">
    <source>
        <dbReference type="ARBA" id="ARBA00022670"/>
    </source>
</evidence>
<dbReference type="Gene3D" id="3.90.226.10">
    <property type="entry name" value="2-enoyl-CoA Hydratase, Chain A, domain 1"/>
    <property type="match status" value="1"/>
</dbReference>
<dbReference type="Gene3D" id="2.30.42.10">
    <property type="match status" value="1"/>
</dbReference>
<dbReference type="EMBL" id="CP094358">
    <property type="protein sequence ID" value="UOB17133.1"/>
    <property type="molecule type" value="Genomic_DNA"/>
</dbReference>
<dbReference type="KEGG" id="fbm:MQE35_15505"/>
<keyword evidence="9" id="KW-0732">Signal</keyword>
<dbReference type="InterPro" id="IPR011659">
    <property type="entry name" value="WD40"/>
</dbReference>
<dbReference type="CDD" id="cd07562">
    <property type="entry name" value="Peptidase_S41_TRI"/>
    <property type="match status" value="1"/>
</dbReference>
<protein>
    <recommendedName>
        <fullName evidence="7">Tricorn protease homolog</fullName>
        <ecNumber evidence="7">3.4.21.-</ecNumber>
    </recommendedName>
</protein>
<feature type="region of interest" description="Disordered" evidence="8">
    <location>
        <begin position="538"/>
        <end position="566"/>
    </location>
</feature>
<sequence>MRILVILLLSFCFNLNAKNQKPLIHNPVINHQGNIIAFTYQGDIWIAAKDGSNPKRLTIHEAYDSNPLFNSDDSQIVFQSNRFGNNDIFVIPVNGGIPKRLTYSSANDILTDVTPNNKALFCTKRNFSQVEAEQEIFEVSLNGGTPKRIMNSLGFDATLSPNGKLIAFTKGSCRITREEYRGSANRDIWVYNIEKNTYHQITTFNGNDFSPVWGGNNILFFQSARSGKYNVHKATLNDNDEVKKIDPITHFEDFGIFSYQLGNHHSTIVVSQMDKLFLVDVNTKKVTPLSIEINADYRLDLVETKIYTKDVYSIMPSPNGKYSLLTIRGEIFLTENEKKKKRTVNLTNSPYRDHNAFWLNDETVIFTSDRNGVQNLFKITSSDPDQKDIFCSLKHTIVQLTFSDTRIDNPSLSPNQELLAYTQGRGKLIVSEISKKGELTNEVILNDNGWSLPSDISWSPDSKWVAYTLQDLEFNSEIFIQKVDNSIPATNISMHPKGDHNPVWSDDGTKIGFTSNRNNSDYDVWFVWLQRENWEKTTSDWEESSSEEPDKETIVEEKKKKERNKKTSPVIIDLEDIYERQVQVTNYSGGEFLQGISKDGKTFYYTTGNGTRTNIDVTSDLFKIKWDGKDKKALTLGNSKPSAVQLDREKEYLYFTLNGKPHRIKLARGEANSSNKTNSEEISFSAKMEINYPEERNQIFEDAWLAINDGFYDPHFHEHDWNLLKTQFKPLAMKASTSTDFKFIFNWMLGQINASHMGMYGGEKREDLQQQRSGQLGIEVYPLEDGTVKIVSVTPGMPADKVTSTLEPGSIITAVNGEKLTPSVNYYSFLNGKADEKIYLSVITPKGKSSEIIIRPDTTNRVANYTAWVKERKRLTHLYSGGKLGYIHIQGMNWTSFERFEREITAAGYGKEGIVIDVRYNGGGWTTDYLMAVLNVKQHAYTIPRGAAADLKKEHANFKENYPYSERLPLAAWTKPSIALCNERSYSNAEIFSHAYKSLKIGTLVGQPTFGAVISTGSHRLIDGSYVRMPYRGWFVKNTGANMDKHPAVPDILVKNAPDEKAKQQDTQLKTAVEELLRQINTNRN</sequence>
<dbReference type="AlphaFoldDB" id="A0A9E6ZQW0"/>
<dbReference type="SUPFAM" id="SSF50156">
    <property type="entry name" value="PDZ domain-like"/>
    <property type="match status" value="1"/>
</dbReference>
<dbReference type="Gene3D" id="2.120.10.30">
    <property type="entry name" value="TolB, C-terminal domain"/>
    <property type="match status" value="2"/>
</dbReference>
<feature type="chain" id="PRO_5038367343" description="Tricorn protease homolog" evidence="9">
    <location>
        <begin position="18"/>
        <end position="1085"/>
    </location>
</feature>
<proteinExistence type="inferred from homology"/>
<evidence type="ECO:0000256" key="2">
    <source>
        <dbReference type="ARBA" id="ARBA00008524"/>
    </source>
</evidence>
<evidence type="ECO:0000256" key="9">
    <source>
        <dbReference type="SAM" id="SignalP"/>
    </source>
</evidence>
<dbReference type="RefSeq" id="WP_255842406.1">
    <property type="nucleotide sequence ID" value="NZ_CP094358.1"/>
</dbReference>
<accession>A0A9E6ZQW0</accession>
<dbReference type="Proteomes" id="UP000831290">
    <property type="component" value="Chromosome"/>
</dbReference>
<keyword evidence="6 7" id="KW-0720">Serine protease</keyword>
<dbReference type="SUPFAM" id="SSF52096">
    <property type="entry name" value="ClpP/crotonase"/>
    <property type="match status" value="1"/>
</dbReference>
<dbReference type="Pfam" id="PF14684">
    <property type="entry name" value="Tricorn_C1"/>
    <property type="match status" value="1"/>
</dbReference>
<feature type="domain" description="Tail specific protease" evidence="10">
    <location>
        <begin position="847"/>
        <end position="1055"/>
    </location>
</feature>
<dbReference type="InterPro" id="IPR028204">
    <property type="entry name" value="Tricorn_C1"/>
</dbReference>
<dbReference type="EC" id="3.4.21.-" evidence="7"/>
<dbReference type="PANTHER" id="PTHR43253">
    <property type="entry name" value="TRICORN PROTEASE HOMOLOG 2-RELATED"/>
    <property type="match status" value="1"/>
</dbReference>
<dbReference type="InterPro" id="IPR011042">
    <property type="entry name" value="6-blade_b-propeller_TolB-like"/>
</dbReference>
<evidence type="ECO:0000256" key="3">
    <source>
        <dbReference type="ARBA" id="ARBA00022490"/>
    </source>
</evidence>
<name>A0A9E6ZQW0_9FLAO</name>
<reference evidence="11" key="1">
    <citation type="submission" date="2022-03" db="EMBL/GenBank/DDBJ databases">
        <title>Description of Abyssus ytuae gen. nov., sp. nov., a novel member of the family Flavobacteriaceae isolated from the sediment of Mariana Trench.</title>
        <authorList>
            <person name="Zhang J."/>
            <person name="Xu X."/>
        </authorList>
    </citation>
    <scope>NUCLEOTIDE SEQUENCE</scope>
    <source>
        <strain evidence="11">MT3330</strain>
    </source>
</reference>
<dbReference type="SMART" id="SM00245">
    <property type="entry name" value="TSPc"/>
    <property type="match status" value="1"/>
</dbReference>
<evidence type="ECO:0000256" key="6">
    <source>
        <dbReference type="ARBA" id="ARBA00022825"/>
    </source>
</evidence>
<dbReference type="Pfam" id="PF07676">
    <property type="entry name" value="PD40"/>
    <property type="match status" value="2"/>
</dbReference>
<evidence type="ECO:0000313" key="11">
    <source>
        <dbReference type="EMBL" id="UOB17133.1"/>
    </source>
</evidence>
<evidence type="ECO:0000313" key="12">
    <source>
        <dbReference type="Proteomes" id="UP000831290"/>
    </source>
</evidence>
<dbReference type="PIRSF" id="PIRSF036421">
    <property type="entry name" value="Tricorn_protease"/>
    <property type="match status" value="1"/>
</dbReference>
<dbReference type="InterPro" id="IPR029045">
    <property type="entry name" value="ClpP/crotonase-like_dom_sf"/>
</dbReference>
<keyword evidence="3 7" id="KW-0963">Cytoplasm</keyword>
<dbReference type="SUPFAM" id="SSF69304">
    <property type="entry name" value="Tricorn protease N-terminal domain"/>
    <property type="match status" value="1"/>
</dbReference>
<dbReference type="SUPFAM" id="SSF82171">
    <property type="entry name" value="DPP6 N-terminal domain-like"/>
    <property type="match status" value="1"/>
</dbReference>
<comment type="subcellular location">
    <subcellularLocation>
        <location evidence="1 7">Cytoplasm</location>
    </subcellularLocation>
</comment>
<gene>
    <name evidence="11" type="ORF">MQE35_15505</name>
</gene>
<keyword evidence="4 7" id="KW-0645">Protease</keyword>
<keyword evidence="12" id="KW-1185">Reference proteome</keyword>
<comment type="function">
    <text evidence="7">Degrades oligopeptides.</text>
</comment>
<dbReference type="Pfam" id="PF03572">
    <property type="entry name" value="Peptidase_S41"/>
    <property type="match status" value="1"/>
</dbReference>
<dbReference type="InterPro" id="IPR036034">
    <property type="entry name" value="PDZ_sf"/>
</dbReference>
<dbReference type="InterPro" id="IPR012393">
    <property type="entry name" value="Tricorn_protease"/>
</dbReference>
<dbReference type="GO" id="GO:0008236">
    <property type="term" value="F:serine-type peptidase activity"/>
    <property type="evidence" value="ECO:0007669"/>
    <property type="project" value="UniProtKB-UniRule"/>
</dbReference>
<dbReference type="PANTHER" id="PTHR43253:SF1">
    <property type="entry name" value="TRICORN PROTEASE HOMOLOG 2-RELATED"/>
    <property type="match status" value="1"/>
</dbReference>
<dbReference type="InterPro" id="IPR005151">
    <property type="entry name" value="Tail-specific_protease"/>
</dbReference>
<feature type="signal peptide" evidence="9">
    <location>
        <begin position="1"/>
        <end position="17"/>
    </location>
</feature>
<feature type="compositionally biased region" description="Acidic residues" evidence="8">
    <location>
        <begin position="540"/>
        <end position="550"/>
    </location>
</feature>
<evidence type="ECO:0000256" key="8">
    <source>
        <dbReference type="SAM" id="MobiDB-lite"/>
    </source>
</evidence>
<evidence type="ECO:0000256" key="5">
    <source>
        <dbReference type="ARBA" id="ARBA00022801"/>
    </source>
</evidence>
<dbReference type="GO" id="GO:0006508">
    <property type="term" value="P:proteolysis"/>
    <property type="evidence" value="ECO:0007669"/>
    <property type="project" value="UniProtKB-UniRule"/>
</dbReference>
<dbReference type="Gene3D" id="2.120.10.60">
    <property type="entry name" value="Tricorn protease N-terminal domain"/>
    <property type="match status" value="1"/>
</dbReference>
<evidence type="ECO:0000256" key="7">
    <source>
        <dbReference type="PIRNR" id="PIRNR036421"/>
    </source>
</evidence>
<dbReference type="Pfam" id="PF26549">
    <property type="entry name" value="Tricorn_N"/>
    <property type="match status" value="1"/>
</dbReference>
<keyword evidence="5 7" id="KW-0378">Hydrolase</keyword>